<evidence type="ECO:0000259" key="7">
    <source>
        <dbReference type="Pfam" id="PF00520"/>
    </source>
</evidence>
<dbReference type="OrthoDB" id="10371005at2759"/>
<keyword evidence="2 6" id="KW-0812">Transmembrane</keyword>
<dbReference type="RefSeq" id="XP_008619695.1">
    <property type="nucleotide sequence ID" value="XM_008621473.1"/>
</dbReference>
<dbReference type="STRING" id="1156394.T0RBF7"/>
<dbReference type="Proteomes" id="UP000030762">
    <property type="component" value="Unassembled WGS sequence"/>
</dbReference>
<feature type="transmembrane region" description="Helical" evidence="6">
    <location>
        <begin position="197"/>
        <end position="218"/>
    </location>
</feature>
<feature type="transmembrane region" description="Helical" evidence="6">
    <location>
        <begin position="130"/>
        <end position="151"/>
    </location>
</feature>
<dbReference type="VEuPathDB" id="FungiDB:SDRG_15305"/>
<evidence type="ECO:0000256" key="5">
    <source>
        <dbReference type="ARBA" id="ARBA00023136"/>
    </source>
</evidence>
<dbReference type="GO" id="GO:0005216">
    <property type="term" value="F:monoatomic ion channel activity"/>
    <property type="evidence" value="ECO:0007669"/>
    <property type="project" value="InterPro"/>
</dbReference>
<keyword evidence="3" id="KW-0677">Repeat</keyword>
<organism evidence="8 9">
    <name type="scientific">Saprolegnia diclina (strain VS20)</name>
    <dbReference type="NCBI Taxonomy" id="1156394"/>
    <lineage>
        <taxon>Eukaryota</taxon>
        <taxon>Sar</taxon>
        <taxon>Stramenopiles</taxon>
        <taxon>Oomycota</taxon>
        <taxon>Saprolegniomycetes</taxon>
        <taxon>Saprolegniales</taxon>
        <taxon>Saprolegniaceae</taxon>
        <taxon>Saprolegnia</taxon>
    </lineage>
</organism>
<dbReference type="GO" id="GO:0005886">
    <property type="term" value="C:plasma membrane"/>
    <property type="evidence" value="ECO:0007669"/>
    <property type="project" value="TreeGrafter"/>
</dbReference>
<dbReference type="InterPro" id="IPR005821">
    <property type="entry name" value="Ion_trans_dom"/>
</dbReference>
<dbReference type="GeneID" id="19956032"/>
<feature type="transmembrane region" description="Helical" evidence="6">
    <location>
        <begin position="100"/>
        <end position="118"/>
    </location>
</feature>
<dbReference type="GO" id="GO:0098703">
    <property type="term" value="P:calcium ion import across plasma membrane"/>
    <property type="evidence" value="ECO:0007669"/>
    <property type="project" value="TreeGrafter"/>
</dbReference>
<dbReference type="PANTHER" id="PTHR10582:SF2">
    <property type="entry name" value="INACTIVE"/>
    <property type="match status" value="1"/>
</dbReference>
<sequence length="543" mass="61837">MTRLDALRDQVEGAEKAITNWVKASPEERNSATSDIAQGFTKEFAEVAWEKDLYMLLHQEKAETSTTKATKKELLEHPVIRLVVFLGWREFGLRMYCEQLFMHLLLLLTLTVSLGISLGTATGPKFEKVLMFWLVCTPFLLLSLLATRFLTWKNKVPCAWLTLVLWYGVVAGVLIYYDTLLELLEPQKLPKASDLKWFGRINNILLGLSALYFCIFELRELDADSKKRTGSMLTSIVNLFKGNNPSPYLESYWNRIQLPTFFFVFVYVGCEFTAPFSDSMRVYAGIPAILLLWIMCVQYLEVFPAVGYLLPMMRRMLADVACYLVFYFPIQCAYSSAYYLLFKSQGDHLKPYEPEPAFASNFTSAIHYLFPSANVSNDAMTMALLEILKTKDKNDVFQGYETVPKSFLTTYLVTFGQINLEPFDQLASPSAYVLGYLLLVSHATIVIVMLLNVLIAMMNKTMEAHFAEDKAQACVTFAECVLRMRKVDTLPGQTIDWEGLGFWNLCKRIMDTDDCNVTLANKSLLEAIKTLTAKVDKLQTRQS</sequence>
<dbReference type="OMA" id="CAYASAY"/>
<reference evidence="8 9" key="1">
    <citation type="submission" date="2012-04" db="EMBL/GenBank/DDBJ databases">
        <title>The Genome Sequence of Saprolegnia declina VS20.</title>
        <authorList>
            <consortium name="The Broad Institute Genome Sequencing Platform"/>
            <person name="Russ C."/>
            <person name="Nusbaum C."/>
            <person name="Tyler B."/>
            <person name="van West P."/>
            <person name="Dieguez-Uribeondo J."/>
            <person name="de Bruijn I."/>
            <person name="Tripathy S."/>
            <person name="Jiang R."/>
            <person name="Young S.K."/>
            <person name="Zeng Q."/>
            <person name="Gargeya S."/>
            <person name="Fitzgerald M."/>
            <person name="Haas B."/>
            <person name="Abouelleil A."/>
            <person name="Alvarado L."/>
            <person name="Arachchi H.M."/>
            <person name="Berlin A."/>
            <person name="Chapman S.B."/>
            <person name="Goldberg J."/>
            <person name="Griggs A."/>
            <person name="Gujja S."/>
            <person name="Hansen M."/>
            <person name="Howarth C."/>
            <person name="Imamovic A."/>
            <person name="Larimer J."/>
            <person name="McCowen C."/>
            <person name="Montmayeur A."/>
            <person name="Murphy C."/>
            <person name="Neiman D."/>
            <person name="Pearson M."/>
            <person name="Priest M."/>
            <person name="Roberts A."/>
            <person name="Saif S."/>
            <person name="Shea T."/>
            <person name="Sisk P."/>
            <person name="Sykes S."/>
            <person name="Wortman J."/>
            <person name="Nusbaum C."/>
            <person name="Birren B."/>
        </authorList>
    </citation>
    <scope>NUCLEOTIDE SEQUENCE [LARGE SCALE GENOMIC DNA]</scope>
    <source>
        <strain evidence="8 9">VS20</strain>
    </source>
</reference>
<keyword evidence="5 6" id="KW-0472">Membrane</keyword>
<feature type="transmembrane region" description="Helical" evidence="6">
    <location>
        <begin position="258"/>
        <end position="276"/>
    </location>
</feature>
<protein>
    <recommendedName>
        <fullName evidence="7">Ion transport domain-containing protein</fullName>
    </recommendedName>
</protein>
<dbReference type="InterPro" id="IPR024862">
    <property type="entry name" value="TRPV"/>
</dbReference>
<feature type="domain" description="Ion transport" evidence="7">
    <location>
        <begin position="170"/>
        <end position="462"/>
    </location>
</feature>
<dbReference type="InParanoid" id="T0RBF7"/>
<dbReference type="PANTHER" id="PTHR10582">
    <property type="entry name" value="TRANSIENT RECEPTOR POTENTIAL ION CHANNEL PROTEIN"/>
    <property type="match status" value="1"/>
</dbReference>
<evidence type="ECO:0000256" key="2">
    <source>
        <dbReference type="ARBA" id="ARBA00022692"/>
    </source>
</evidence>
<feature type="transmembrane region" description="Helical" evidence="6">
    <location>
        <begin position="322"/>
        <end position="341"/>
    </location>
</feature>
<evidence type="ECO:0000256" key="6">
    <source>
        <dbReference type="SAM" id="Phobius"/>
    </source>
</evidence>
<evidence type="ECO:0000256" key="1">
    <source>
        <dbReference type="ARBA" id="ARBA00004141"/>
    </source>
</evidence>
<accession>T0RBF7</accession>
<dbReference type="Pfam" id="PF00520">
    <property type="entry name" value="Ion_trans"/>
    <property type="match status" value="1"/>
</dbReference>
<feature type="transmembrane region" description="Helical" evidence="6">
    <location>
        <begin position="282"/>
        <end position="310"/>
    </location>
</feature>
<evidence type="ECO:0000313" key="9">
    <source>
        <dbReference type="Proteomes" id="UP000030762"/>
    </source>
</evidence>
<keyword evidence="4 6" id="KW-1133">Transmembrane helix</keyword>
<evidence type="ECO:0000256" key="3">
    <source>
        <dbReference type="ARBA" id="ARBA00022737"/>
    </source>
</evidence>
<feature type="transmembrane region" description="Helical" evidence="6">
    <location>
        <begin position="158"/>
        <end position="177"/>
    </location>
</feature>
<gene>
    <name evidence="8" type="ORF">SDRG_15305</name>
</gene>
<keyword evidence="9" id="KW-1185">Reference proteome</keyword>
<comment type="subcellular location">
    <subcellularLocation>
        <location evidence="1">Membrane</location>
        <topology evidence="1">Multi-pass membrane protein</topology>
    </subcellularLocation>
</comment>
<dbReference type="EMBL" id="JH767219">
    <property type="protein sequence ID" value="EQC26882.1"/>
    <property type="molecule type" value="Genomic_DNA"/>
</dbReference>
<name>T0RBF7_SAPDV</name>
<evidence type="ECO:0000313" key="8">
    <source>
        <dbReference type="EMBL" id="EQC26882.1"/>
    </source>
</evidence>
<proteinExistence type="predicted"/>
<dbReference type="AlphaFoldDB" id="T0RBF7"/>
<evidence type="ECO:0000256" key="4">
    <source>
        <dbReference type="ARBA" id="ARBA00022989"/>
    </source>
</evidence>
<feature type="transmembrane region" description="Helical" evidence="6">
    <location>
        <begin position="433"/>
        <end position="455"/>
    </location>
</feature>